<dbReference type="EMBL" id="JACTNZ010000011">
    <property type="protein sequence ID" value="KAG5526217.1"/>
    <property type="molecule type" value="Genomic_DNA"/>
</dbReference>
<organism evidence="1 2">
    <name type="scientific">Rhododendron griersonianum</name>
    <dbReference type="NCBI Taxonomy" id="479676"/>
    <lineage>
        <taxon>Eukaryota</taxon>
        <taxon>Viridiplantae</taxon>
        <taxon>Streptophyta</taxon>
        <taxon>Embryophyta</taxon>
        <taxon>Tracheophyta</taxon>
        <taxon>Spermatophyta</taxon>
        <taxon>Magnoliopsida</taxon>
        <taxon>eudicotyledons</taxon>
        <taxon>Gunneridae</taxon>
        <taxon>Pentapetalae</taxon>
        <taxon>asterids</taxon>
        <taxon>Ericales</taxon>
        <taxon>Ericaceae</taxon>
        <taxon>Ericoideae</taxon>
        <taxon>Rhodoreae</taxon>
        <taxon>Rhododendron</taxon>
    </lineage>
</organism>
<reference evidence="1" key="1">
    <citation type="submission" date="2020-08" db="EMBL/GenBank/DDBJ databases">
        <title>Plant Genome Project.</title>
        <authorList>
            <person name="Zhang R.-G."/>
        </authorList>
    </citation>
    <scope>NUCLEOTIDE SEQUENCE</scope>
    <source>
        <strain evidence="1">WSP0</strain>
        <tissue evidence="1">Leaf</tissue>
    </source>
</reference>
<protein>
    <submittedName>
        <fullName evidence="1">Uncharacterized protein</fullName>
    </submittedName>
</protein>
<evidence type="ECO:0000313" key="1">
    <source>
        <dbReference type="EMBL" id="KAG5526217.1"/>
    </source>
</evidence>
<gene>
    <name evidence="1" type="ORF">RHGRI_032481</name>
</gene>
<comment type="caution">
    <text evidence="1">The sequence shown here is derived from an EMBL/GenBank/DDBJ whole genome shotgun (WGS) entry which is preliminary data.</text>
</comment>
<evidence type="ECO:0000313" key="2">
    <source>
        <dbReference type="Proteomes" id="UP000823749"/>
    </source>
</evidence>
<dbReference type="Proteomes" id="UP000823749">
    <property type="component" value="Chromosome 11"/>
</dbReference>
<dbReference type="AlphaFoldDB" id="A0AAV6IFK9"/>
<sequence>MAAKLRQHQISGGGGSSPAAAAAKSLLLQQQLLFRPRGVAVGIFGDSNQSVCTKQSKYYDFLAKDKSVSPNSSSPQKVVFKGVAPDPEKAMYQAVKDALDFMEANATRDSERSAVMSSGPAVAPNGNCRLMGASRLMLTVCGWLLGRMVEIWQVQV</sequence>
<name>A0AAV6IFK9_9ERIC</name>
<proteinExistence type="predicted"/>
<keyword evidence="2" id="KW-1185">Reference proteome</keyword>
<accession>A0AAV6IFK9</accession>